<dbReference type="InterPro" id="IPR010737">
    <property type="entry name" value="4-carb_acid_sugar_kinase_N"/>
</dbReference>
<dbReference type="Pfam" id="PF17042">
    <property type="entry name" value="NBD_C"/>
    <property type="match status" value="1"/>
</dbReference>
<dbReference type="InterPro" id="IPR037051">
    <property type="entry name" value="4-carb_acid_sugar_kinase_N_sf"/>
</dbReference>
<keyword evidence="2 9" id="KW-0808">Transferase</keyword>
<evidence type="ECO:0000256" key="5">
    <source>
        <dbReference type="ARBA" id="ARBA00022840"/>
    </source>
</evidence>
<evidence type="ECO:0000259" key="8">
    <source>
        <dbReference type="Pfam" id="PF17042"/>
    </source>
</evidence>
<protein>
    <submittedName>
        <fullName evidence="9">Four-carbon acid sugar kinase family protein</fullName>
        <ecNumber evidence="9">2.7.1.-</ecNumber>
    </submittedName>
</protein>
<dbReference type="Gene3D" id="3.40.980.20">
    <property type="entry name" value="Four-carbon acid sugar kinase, nucleotide binding domain"/>
    <property type="match status" value="1"/>
</dbReference>
<dbReference type="InterPro" id="IPR042213">
    <property type="entry name" value="NBD_C_sf"/>
</dbReference>
<comment type="similarity">
    <text evidence="1">Belongs to the four-carbon acid sugar kinase family.</text>
</comment>
<organism evidence="9 10">
    <name type="scientific">Shinella pollutisoli</name>
    <dbReference type="NCBI Taxonomy" id="2250594"/>
    <lineage>
        <taxon>Bacteria</taxon>
        <taxon>Pseudomonadati</taxon>
        <taxon>Pseudomonadota</taxon>
        <taxon>Alphaproteobacteria</taxon>
        <taxon>Hyphomicrobiales</taxon>
        <taxon>Rhizobiaceae</taxon>
        <taxon>Shinella</taxon>
    </lineage>
</organism>
<name>A0ABV7DBE3_9HYPH</name>
<evidence type="ECO:0000256" key="3">
    <source>
        <dbReference type="ARBA" id="ARBA00022741"/>
    </source>
</evidence>
<gene>
    <name evidence="9" type="ORF">ACFOHH_02670</name>
</gene>
<dbReference type="EMBL" id="JBHRSP010000003">
    <property type="protein sequence ID" value="MFC3072002.1"/>
    <property type="molecule type" value="Genomic_DNA"/>
</dbReference>
<evidence type="ECO:0000256" key="1">
    <source>
        <dbReference type="ARBA" id="ARBA00005715"/>
    </source>
</evidence>
<dbReference type="Proteomes" id="UP001595377">
    <property type="component" value="Unassembled WGS sequence"/>
</dbReference>
<reference evidence="10" key="1">
    <citation type="journal article" date="2019" name="Int. J. Syst. Evol. Microbiol.">
        <title>The Global Catalogue of Microorganisms (GCM) 10K type strain sequencing project: providing services to taxonomists for standard genome sequencing and annotation.</title>
        <authorList>
            <consortium name="The Broad Institute Genomics Platform"/>
            <consortium name="The Broad Institute Genome Sequencing Center for Infectious Disease"/>
            <person name="Wu L."/>
            <person name="Ma J."/>
        </authorList>
    </citation>
    <scope>NUCLEOTIDE SEQUENCE [LARGE SCALE GENOMIC DNA]</scope>
    <source>
        <strain evidence="10">KCTC 52677</strain>
    </source>
</reference>
<keyword evidence="6" id="KW-0119">Carbohydrate metabolism</keyword>
<comment type="caution">
    <text evidence="9">The sequence shown here is derived from an EMBL/GenBank/DDBJ whole genome shotgun (WGS) entry which is preliminary data.</text>
</comment>
<keyword evidence="4 9" id="KW-0418">Kinase</keyword>
<evidence type="ECO:0000256" key="2">
    <source>
        <dbReference type="ARBA" id="ARBA00022679"/>
    </source>
</evidence>
<dbReference type="Gene3D" id="3.40.50.10840">
    <property type="entry name" value="Putative sugar-binding, N-terminal domain"/>
    <property type="match status" value="1"/>
</dbReference>
<dbReference type="RefSeq" id="WP_257315890.1">
    <property type="nucleotide sequence ID" value="NZ_JANFDG010000015.1"/>
</dbReference>
<accession>A0ABV7DBE3</accession>
<evidence type="ECO:0000313" key="10">
    <source>
        <dbReference type="Proteomes" id="UP001595377"/>
    </source>
</evidence>
<dbReference type="SUPFAM" id="SSF142764">
    <property type="entry name" value="YgbK-like"/>
    <property type="match status" value="1"/>
</dbReference>
<dbReference type="InterPro" id="IPR031475">
    <property type="entry name" value="NBD_C"/>
</dbReference>
<proteinExistence type="inferred from homology"/>
<dbReference type="GO" id="GO:0016301">
    <property type="term" value="F:kinase activity"/>
    <property type="evidence" value="ECO:0007669"/>
    <property type="project" value="UniProtKB-KW"/>
</dbReference>
<evidence type="ECO:0000259" key="7">
    <source>
        <dbReference type="Pfam" id="PF07005"/>
    </source>
</evidence>
<keyword evidence="5" id="KW-0067">ATP-binding</keyword>
<evidence type="ECO:0000256" key="4">
    <source>
        <dbReference type="ARBA" id="ARBA00022777"/>
    </source>
</evidence>
<keyword evidence="10" id="KW-1185">Reference proteome</keyword>
<feature type="domain" description="Four-carbon acid sugar kinase nucleotide binding" evidence="8">
    <location>
        <begin position="267"/>
        <end position="425"/>
    </location>
</feature>
<sequence>MTGLLLCYYGDDLTGSTDVMEALATRGTPTILFTGIPTAEEAARFPGRRAVGIAGTSRSETPAWMDAHLPPVFAWMKESGAALCHYKVCSTFDSSPAVGSIGRAIDIAAAVFGQACTPLVVGAPELQRYTAFGNLFAHFGPDIFRIDRHPVMRRHPVTPMDEADLRIHLGRQTEKSIGLVDFLRLKNGLPPEELSRRADADAILLFDVLDEETKAATGRHLWSLRSDCRFVAGSSGVEYALVAEAAGTPLSGKVRAVPGPGGRGPIAVVSGSCSPTTARQIRHALENGFAGIPVDPAALAEGAEPAVRAALDAAAAALGAGRSPLLYTALGSADAADAIDGHAIGRGLGRILAGIVRRHGLGRVVVAGGDTSSHAIKELSISALELLAPLPGCPGSPLCTAFLKTEGEELEIAFKGGQVGTDAYFTIVRDI</sequence>
<evidence type="ECO:0000313" key="9">
    <source>
        <dbReference type="EMBL" id="MFC3072002.1"/>
    </source>
</evidence>
<dbReference type="Pfam" id="PF07005">
    <property type="entry name" value="SBD_N"/>
    <property type="match status" value="1"/>
</dbReference>
<evidence type="ECO:0000256" key="6">
    <source>
        <dbReference type="ARBA" id="ARBA00023277"/>
    </source>
</evidence>
<keyword evidence="3" id="KW-0547">Nucleotide-binding</keyword>
<feature type="domain" description="Four-carbon acid sugar kinase N-terminal" evidence="7">
    <location>
        <begin position="7"/>
        <end position="241"/>
    </location>
</feature>
<dbReference type="EC" id="2.7.1.-" evidence="9"/>